<dbReference type="InterPro" id="IPR003653">
    <property type="entry name" value="Peptidase_C48_C"/>
</dbReference>
<reference evidence="6 7" key="1">
    <citation type="submission" date="2019-01" db="EMBL/GenBank/DDBJ databases">
        <title>Sequencing of cultivated peanut Arachis hypogaea provides insights into genome evolution and oil improvement.</title>
        <authorList>
            <person name="Chen X."/>
        </authorList>
    </citation>
    <scope>NUCLEOTIDE SEQUENCE [LARGE SCALE GENOMIC DNA]</scope>
    <source>
        <strain evidence="7">cv. Fuhuasheng</strain>
        <tissue evidence="6">Leaves</tissue>
    </source>
</reference>
<proteinExistence type="inferred from homology"/>
<comment type="similarity">
    <text evidence="1">Belongs to the peptidase C48 family.</text>
</comment>
<sequence length="308" mass="35664">MPVTLYCMTPSPPSKKISLGNIRTEQNYTQYTLIKVHPLLKGQKLDEDDEERVRRWAANGSLEQSLVMASYEGRQHLSLVREDICSLLPRHWVTSNIVQWMCATFNDSESLRFKADFYCIPPGILETVLQKRNLDSFREIPTKRLWVLDSMNTGEHKNERLKIHAYAGRIIEDMVKVTMPAYEHTKNGLPHFYPSIPQQHNGCDCSVFVIKFIQFWSLDKPLQHWDKDVVQEFRKEIILDIVMGPHNSEIGKALEALDGKHVRRNQPRKKTKAVRSPFTAPSTKSMLQRAGLPTRKPNKGGRQRKKNF</sequence>
<dbReference type="GO" id="GO:0008234">
    <property type="term" value="F:cysteine-type peptidase activity"/>
    <property type="evidence" value="ECO:0007669"/>
    <property type="project" value="InterPro"/>
</dbReference>
<dbReference type="Gene3D" id="3.40.395.10">
    <property type="entry name" value="Adenoviral Proteinase, Chain A"/>
    <property type="match status" value="1"/>
</dbReference>
<name>A0A444YJZ7_ARAHY</name>
<feature type="compositionally biased region" description="Basic residues" evidence="4">
    <location>
        <begin position="261"/>
        <end position="273"/>
    </location>
</feature>
<evidence type="ECO:0000313" key="6">
    <source>
        <dbReference type="EMBL" id="RYR02275.1"/>
    </source>
</evidence>
<dbReference type="Proteomes" id="UP000289738">
    <property type="component" value="Chromosome B06"/>
</dbReference>
<evidence type="ECO:0000256" key="3">
    <source>
        <dbReference type="ARBA" id="ARBA00022801"/>
    </source>
</evidence>
<protein>
    <recommendedName>
        <fullName evidence="5">Ubiquitin-like protease family profile domain-containing protein</fullName>
    </recommendedName>
</protein>
<keyword evidence="3" id="KW-0378">Hydrolase</keyword>
<dbReference type="EMBL" id="SDMP01000016">
    <property type="protein sequence ID" value="RYR02275.1"/>
    <property type="molecule type" value="Genomic_DNA"/>
</dbReference>
<dbReference type="InterPro" id="IPR038765">
    <property type="entry name" value="Papain-like_cys_pep_sf"/>
</dbReference>
<evidence type="ECO:0000256" key="4">
    <source>
        <dbReference type="SAM" id="MobiDB-lite"/>
    </source>
</evidence>
<dbReference type="AlphaFoldDB" id="A0A444YJZ7"/>
<dbReference type="Pfam" id="PF02902">
    <property type="entry name" value="Peptidase_C48"/>
    <property type="match status" value="1"/>
</dbReference>
<accession>A0A444YJZ7</accession>
<feature type="region of interest" description="Disordered" evidence="4">
    <location>
        <begin position="254"/>
        <end position="308"/>
    </location>
</feature>
<dbReference type="SUPFAM" id="SSF54001">
    <property type="entry name" value="Cysteine proteinases"/>
    <property type="match status" value="1"/>
</dbReference>
<keyword evidence="7" id="KW-1185">Reference proteome</keyword>
<keyword evidence="2" id="KW-0645">Protease</keyword>
<dbReference type="PROSITE" id="PS50600">
    <property type="entry name" value="ULP_PROTEASE"/>
    <property type="match status" value="1"/>
</dbReference>
<evidence type="ECO:0000256" key="2">
    <source>
        <dbReference type="ARBA" id="ARBA00022670"/>
    </source>
</evidence>
<gene>
    <name evidence="6" type="ORF">Ahy_B06g081087</name>
</gene>
<feature type="compositionally biased region" description="Basic residues" evidence="4">
    <location>
        <begin position="296"/>
        <end position="308"/>
    </location>
</feature>
<comment type="caution">
    <text evidence="6">The sequence shown here is derived from an EMBL/GenBank/DDBJ whole genome shotgun (WGS) entry which is preliminary data.</text>
</comment>
<evidence type="ECO:0000259" key="5">
    <source>
        <dbReference type="PROSITE" id="PS50600"/>
    </source>
</evidence>
<organism evidence="6 7">
    <name type="scientific">Arachis hypogaea</name>
    <name type="common">Peanut</name>
    <dbReference type="NCBI Taxonomy" id="3818"/>
    <lineage>
        <taxon>Eukaryota</taxon>
        <taxon>Viridiplantae</taxon>
        <taxon>Streptophyta</taxon>
        <taxon>Embryophyta</taxon>
        <taxon>Tracheophyta</taxon>
        <taxon>Spermatophyta</taxon>
        <taxon>Magnoliopsida</taxon>
        <taxon>eudicotyledons</taxon>
        <taxon>Gunneridae</taxon>
        <taxon>Pentapetalae</taxon>
        <taxon>rosids</taxon>
        <taxon>fabids</taxon>
        <taxon>Fabales</taxon>
        <taxon>Fabaceae</taxon>
        <taxon>Papilionoideae</taxon>
        <taxon>50 kb inversion clade</taxon>
        <taxon>dalbergioids sensu lato</taxon>
        <taxon>Dalbergieae</taxon>
        <taxon>Pterocarpus clade</taxon>
        <taxon>Arachis</taxon>
    </lineage>
</organism>
<feature type="domain" description="Ubiquitin-like protease family profile" evidence="5">
    <location>
        <begin position="1"/>
        <end position="216"/>
    </location>
</feature>
<dbReference type="GO" id="GO:0006508">
    <property type="term" value="P:proteolysis"/>
    <property type="evidence" value="ECO:0007669"/>
    <property type="project" value="UniProtKB-KW"/>
</dbReference>
<evidence type="ECO:0000313" key="7">
    <source>
        <dbReference type="Proteomes" id="UP000289738"/>
    </source>
</evidence>
<evidence type="ECO:0000256" key="1">
    <source>
        <dbReference type="ARBA" id="ARBA00005234"/>
    </source>
</evidence>